<proteinExistence type="predicted"/>
<accession>A0A0J9R1A3</accession>
<evidence type="ECO:0000313" key="2">
    <source>
        <dbReference type="EMBL" id="KMY89888.1"/>
    </source>
</evidence>
<dbReference type="EMBL" id="CM002910">
    <property type="protein sequence ID" value="KMY89888.1"/>
    <property type="molecule type" value="Genomic_DNA"/>
</dbReference>
<reference evidence="2" key="3">
    <citation type="submission" date="2015-04" db="EMBL/GenBank/DDBJ databases">
        <authorList>
            <consortium name="FlyBase"/>
        </authorList>
    </citation>
    <scope>NUCLEOTIDE SEQUENCE</scope>
    <source>
        <strain evidence="2">W501</strain>
    </source>
</reference>
<dbReference type="OrthoDB" id="7872762at2759"/>
<dbReference type="Bgee" id="FBgn0268821">
    <property type="expression patterns" value="Expressed in male reproductive system and 2 other cell types or tissues"/>
</dbReference>
<dbReference type="Proteomes" id="UP000035880">
    <property type="component" value="Chromosome 2L"/>
</dbReference>
<feature type="region of interest" description="Disordered" evidence="1">
    <location>
        <begin position="1"/>
        <end position="46"/>
    </location>
</feature>
<gene>
    <name evidence="2" type="primary">Dsim\GD27531</name>
    <name evidence="2" type="ORF">Dsimw501_GD27531</name>
</gene>
<evidence type="ECO:0000256" key="1">
    <source>
        <dbReference type="SAM" id="MobiDB-lite"/>
    </source>
</evidence>
<sequence length="167" mass="18940">MGKSSSSVLKPVKRLNRKEPVSPKPSAILNKTPTRRSPRLNTPVAVSPSPLKVARRARSCTAFKSFLNKCRREQPGKLRAEVVSIWRKMSAEEKKAFQRISTVQVQETPPIRVHFLEEEVPAPVSNDDIHIEPMELEPIVSTARPERNTSIFRSFLNAINRALNIFF</sequence>
<organism evidence="2">
    <name type="scientific">Drosophila simulans</name>
    <name type="common">Fruit fly</name>
    <dbReference type="NCBI Taxonomy" id="7240"/>
    <lineage>
        <taxon>Eukaryota</taxon>
        <taxon>Metazoa</taxon>
        <taxon>Ecdysozoa</taxon>
        <taxon>Arthropoda</taxon>
        <taxon>Hexapoda</taxon>
        <taxon>Insecta</taxon>
        <taxon>Pterygota</taxon>
        <taxon>Neoptera</taxon>
        <taxon>Endopterygota</taxon>
        <taxon>Diptera</taxon>
        <taxon>Brachycera</taxon>
        <taxon>Muscomorpha</taxon>
        <taxon>Ephydroidea</taxon>
        <taxon>Drosophilidae</taxon>
        <taxon>Drosophila</taxon>
        <taxon>Sophophora</taxon>
    </lineage>
</organism>
<name>A0A0J9R1A3_DROSI</name>
<reference evidence="2" key="1">
    <citation type="journal article" date="2013" name="Genome Res.">
        <title>A second-generation assembly of the Drosophila simulans genome provides new insights into patterns of lineage-specific divergence.</title>
        <authorList>
            <person name="Hu T.T."/>
            <person name="Eisen M.B."/>
            <person name="Thornton K.R."/>
            <person name="Andolfatto P."/>
        </authorList>
    </citation>
    <scope>NUCLEOTIDE SEQUENCE [LARGE SCALE GENOMIC DNA]</scope>
    <source>
        <strain evidence="2">W501</strain>
    </source>
</reference>
<dbReference type="AlphaFoldDB" id="A0A0J9R1A3"/>
<protein>
    <submittedName>
        <fullName evidence="2">Uncharacterized protein</fullName>
    </submittedName>
</protein>
<reference evidence="2" key="2">
    <citation type="submission" date="2014-06" db="EMBL/GenBank/DDBJ databases">
        <authorList>
            <person name="Hu T."/>
            <person name="Eisen M.B."/>
            <person name="Thornton K.R."/>
            <person name="Andolfatto P."/>
        </authorList>
    </citation>
    <scope>NUCLEOTIDE SEQUENCE</scope>
    <source>
        <strain evidence="2">W501</strain>
    </source>
</reference>
<dbReference type="KEGG" id="dsi:Dsimw501_GD27531"/>